<comment type="caution">
    <text evidence="2">The sequence shown here is derived from an EMBL/GenBank/DDBJ whole genome shotgun (WGS) entry which is preliminary data.</text>
</comment>
<accession>A0AAW5TGG6</accession>
<dbReference type="RefSeq" id="WP_264653742.1">
    <property type="nucleotide sequence ID" value="NZ_JAOQNN010000001.1"/>
</dbReference>
<dbReference type="AlphaFoldDB" id="A0AAW5TGG6"/>
<evidence type="ECO:0000256" key="1">
    <source>
        <dbReference type="SAM" id="Coils"/>
    </source>
</evidence>
<keyword evidence="1" id="KW-0175">Coiled coil</keyword>
<evidence type="ECO:0000313" key="3">
    <source>
        <dbReference type="Proteomes" id="UP001207687"/>
    </source>
</evidence>
<proteinExistence type="predicted"/>
<feature type="coiled-coil region" evidence="1">
    <location>
        <begin position="33"/>
        <end position="63"/>
    </location>
</feature>
<gene>
    <name evidence="2" type="ORF">M2256_000623</name>
</gene>
<name>A0AAW5TGG6_9LACT</name>
<organism evidence="2 3">
    <name type="scientific">Lactococcus lactis</name>
    <dbReference type="NCBI Taxonomy" id="1358"/>
    <lineage>
        <taxon>Bacteria</taxon>
        <taxon>Bacillati</taxon>
        <taxon>Bacillota</taxon>
        <taxon>Bacilli</taxon>
        <taxon>Lactobacillales</taxon>
        <taxon>Streptococcaceae</taxon>
        <taxon>Lactococcus</taxon>
    </lineage>
</organism>
<protein>
    <submittedName>
        <fullName evidence="2">Uncharacterized protein</fullName>
    </submittedName>
</protein>
<dbReference type="EMBL" id="JAOQNN010000001">
    <property type="protein sequence ID" value="MCW2280165.1"/>
    <property type="molecule type" value="Genomic_DNA"/>
</dbReference>
<reference evidence="2" key="1">
    <citation type="submission" date="2023-08" db="EMBL/GenBank/DDBJ databases">
        <title>Genomic analyses of the natural microbiome of Caenorhabditis elegans.</title>
        <authorList>
            <person name="Samuel B."/>
        </authorList>
    </citation>
    <scope>NUCLEOTIDE SEQUENCE</scope>
    <source>
        <strain evidence="2">BIGb0220</strain>
    </source>
</reference>
<dbReference type="Proteomes" id="UP001207687">
    <property type="component" value="Unassembled WGS sequence"/>
</dbReference>
<evidence type="ECO:0000313" key="2">
    <source>
        <dbReference type="EMBL" id="MCW2280165.1"/>
    </source>
</evidence>
<sequence length="192" mass="22558">MITITSLLAVTLAALKFRLKPPKKEFFSFEELLKEEEQERGQKEKQALKIQEIQQDLNEITENVVKRCVGQATKFQHQEFCDKGVEAFQVGREDFELEKFKRELSGALYEARDALLELTKILNRSYEQFLDETDVQKVTIKLLKDFRCVLKRQKKKGTFGDLTLVARHLQDPDYLFAYLKHSKRSQIPKEDK</sequence>